<evidence type="ECO:0000256" key="3">
    <source>
        <dbReference type="ARBA" id="ARBA00022723"/>
    </source>
</evidence>
<dbReference type="Proteomes" id="UP000265715">
    <property type="component" value="Unassembled WGS sequence"/>
</dbReference>
<dbReference type="PIRSF" id="PIRSF000534">
    <property type="entry name" value="PPi_PFK_TP0108"/>
    <property type="match status" value="1"/>
</dbReference>
<feature type="binding site" evidence="10">
    <location>
        <begin position="171"/>
        <end position="174"/>
    </location>
    <ligand>
        <name>ATP</name>
        <dbReference type="ChEBI" id="CHEBI:30616"/>
    </ligand>
</feature>
<evidence type="ECO:0000256" key="4">
    <source>
        <dbReference type="ARBA" id="ARBA00022741"/>
    </source>
</evidence>
<comment type="cofactor">
    <cofactor evidence="1 10">
        <name>Mg(2+)</name>
        <dbReference type="ChEBI" id="CHEBI:18420"/>
    </cofactor>
</comment>
<dbReference type="HAMAP" id="MF_01981">
    <property type="entry name" value="Phosphofructokinase_II_X"/>
    <property type="match status" value="1"/>
</dbReference>
<feature type="domain" description="Phosphofructokinase" evidence="11">
    <location>
        <begin position="73"/>
        <end position="375"/>
    </location>
</feature>
<proteinExistence type="inferred from homology"/>
<evidence type="ECO:0000256" key="5">
    <source>
        <dbReference type="ARBA" id="ARBA00022777"/>
    </source>
</evidence>
<dbReference type="AlphaFoldDB" id="A0A399F6V8"/>
<evidence type="ECO:0000256" key="9">
    <source>
        <dbReference type="ARBA" id="ARBA00048070"/>
    </source>
</evidence>
<dbReference type="GO" id="GO:0005524">
    <property type="term" value="F:ATP binding"/>
    <property type="evidence" value="ECO:0007669"/>
    <property type="project" value="UniProtKB-KW"/>
</dbReference>
<sequence length="427" mass="46177">MDENTQVLRLGEATRPSPLLGRRDHFVPEGARVLLGSTLREVEPYLRQGQLPPSFEQAGPRERVFFDPKGIACGVVTCGGLCPGLNDVIRAVVLTLHYSYGVERIYGFRYGYAGLAASQGIAPLLLTPAVVEPIHEQGGTLLGSSRGPQELDDMLQTLLELNVRVLFTVGGDGTLRGATALAKEILRRGLPISVVGIPKTIDNDLHWVERSFGFATAVEEATRALVAAHVEAKGAFNGIGLVKLMGRHSGFITAHATLANSDVNFCLVPEVPVSLQGFLGALEERLRQRHHAVIALAEGAGQDWIDGEVARDASGNLKLKDVGAFLRGTVERHFDGLGLEATVKYIDPSYTIRSLPANALDSEYCLALGQHAVHAGMSGRTNVMVGYWNQHFTHVPLELVTGQRRRMDPSSELWQRVLASTGQPSAM</sequence>
<keyword evidence="7 10" id="KW-0460">Magnesium</keyword>
<evidence type="ECO:0000256" key="10">
    <source>
        <dbReference type="HAMAP-Rule" id="MF_01981"/>
    </source>
</evidence>
<comment type="function">
    <text evidence="10">Catalyzes the phosphorylation of D-fructose 6-phosphate to fructose 1,6-bisphosphate by ATP, the first committing step of glycolysis.</text>
</comment>
<protein>
    <recommendedName>
        <fullName evidence="10">ATP-dependent 6-phosphofructokinase</fullName>
        <shortName evidence="10">ATP-PFK</shortName>
        <shortName evidence="10">Phosphofructokinase</shortName>
        <ecNumber evidence="10">2.7.1.11</ecNumber>
    </recommendedName>
    <alternativeName>
        <fullName evidence="10">Phosphohexokinase</fullName>
    </alternativeName>
</protein>
<dbReference type="InterPro" id="IPR012004">
    <property type="entry name" value="PyroP-dep_PFK_TP0108"/>
</dbReference>
<feature type="binding site" evidence="10">
    <location>
        <position position="298"/>
    </location>
    <ligand>
        <name>substrate</name>
    </ligand>
</feature>
<feature type="site" description="Important for substrate specificity; cannot use PPi as phosphoryl donor" evidence="10">
    <location>
        <position position="173"/>
    </location>
</feature>
<dbReference type="EC" id="2.7.1.11" evidence="10"/>
<comment type="caution">
    <text evidence="12">The sequence shown here is derived from an EMBL/GenBank/DDBJ whole genome shotgun (WGS) entry which is preliminary data.</text>
</comment>
<dbReference type="FunFam" id="3.40.50.450:FF:000002">
    <property type="entry name" value="ATP-dependent 6-phosphofructokinase"/>
    <property type="match status" value="1"/>
</dbReference>
<comment type="similarity">
    <text evidence="10">Belongs to the phosphofructokinase type A (PFKA) family. PPi-dependent PFK group II subfamily. Atypical ATP-dependent clade 'X' sub-subfamily.</text>
</comment>
<keyword evidence="2 10" id="KW-0808">Transferase</keyword>
<keyword evidence="13" id="KW-1185">Reference proteome</keyword>
<dbReference type="PRINTS" id="PR00476">
    <property type="entry name" value="PHFRCTKINASE"/>
</dbReference>
<evidence type="ECO:0000259" key="11">
    <source>
        <dbReference type="Pfam" id="PF00365"/>
    </source>
</evidence>
<dbReference type="InterPro" id="IPR022953">
    <property type="entry name" value="ATP_PFK"/>
</dbReference>
<feature type="active site" description="Proton acceptor" evidence="10">
    <location>
        <position position="202"/>
    </location>
</feature>
<dbReference type="UniPathway" id="UPA00109">
    <property type="reaction ID" value="UER00182"/>
</dbReference>
<dbReference type="InterPro" id="IPR000023">
    <property type="entry name" value="Phosphofructokinase_dom"/>
</dbReference>
<evidence type="ECO:0000256" key="7">
    <source>
        <dbReference type="ARBA" id="ARBA00022842"/>
    </source>
</evidence>
<dbReference type="Pfam" id="PF00365">
    <property type="entry name" value="PFK"/>
    <property type="match status" value="1"/>
</dbReference>
<dbReference type="SUPFAM" id="SSF53784">
    <property type="entry name" value="Phosphofructokinase"/>
    <property type="match status" value="1"/>
</dbReference>
<dbReference type="GO" id="GO:0003872">
    <property type="term" value="F:6-phosphofructokinase activity"/>
    <property type="evidence" value="ECO:0007669"/>
    <property type="project" value="UniProtKB-UniRule"/>
</dbReference>
<keyword evidence="8 10" id="KW-0324">Glycolysis</keyword>
<feature type="binding site" evidence="10">
    <location>
        <begin position="350"/>
        <end position="353"/>
    </location>
    <ligand>
        <name>substrate</name>
    </ligand>
</feature>
<dbReference type="EMBL" id="QXDL01000006">
    <property type="protein sequence ID" value="RIH90612.1"/>
    <property type="molecule type" value="Genomic_DNA"/>
</dbReference>
<dbReference type="InterPro" id="IPR050929">
    <property type="entry name" value="PFKA"/>
</dbReference>
<keyword evidence="5 10" id="KW-0418">Kinase</keyword>
<organism evidence="12 13">
    <name type="scientific">Calidithermus terrae</name>
    <dbReference type="NCBI Taxonomy" id="1408545"/>
    <lineage>
        <taxon>Bacteria</taxon>
        <taxon>Thermotogati</taxon>
        <taxon>Deinococcota</taxon>
        <taxon>Deinococci</taxon>
        <taxon>Thermales</taxon>
        <taxon>Thermaceae</taxon>
        <taxon>Calidithermus</taxon>
    </lineage>
</organism>
<reference evidence="12 13" key="1">
    <citation type="submission" date="2018-08" db="EMBL/GenBank/DDBJ databases">
        <title>Meiothermus terrae DSM 26712 genome sequencing project.</title>
        <authorList>
            <person name="Da Costa M.S."/>
            <person name="Albuquerque L."/>
            <person name="Raposo P."/>
            <person name="Froufe H.J.C."/>
            <person name="Barroso C.S."/>
            <person name="Egas C."/>
        </authorList>
    </citation>
    <scope>NUCLEOTIDE SEQUENCE [LARGE SCALE GENOMIC DNA]</scope>
    <source>
        <strain evidence="12 13">DSM 26712</strain>
    </source>
</reference>
<feature type="binding site" evidence="10">
    <location>
        <begin position="245"/>
        <end position="247"/>
    </location>
    <ligand>
        <name>substrate</name>
    </ligand>
</feature>
<dbReference type="NCBIfam" id="NF005301">
    <property type="entry name" value="PRK06830.1"/>
    <property type="match status" value="1"/>
</dbReference>
<feature type="binding site" evidence="10">
    <location>
        <begin position="200"/>
        <end position="202"/>
    </location>
    <ligand>
        <name>substrate</name>
    </ligand>
</feature>
<dbReference type="GO" id="GO:0005737">
    <property type="term" value="C:cytoplasm"/>
    <property type="evidence" value="ECO:0007669"/>
    <property type="project" value="UniProtKB-SubCell"/>
</dbReference>
<evidence type="ECO:0000313" key="12">
    <source>
        <dbReference type="EMBL" id="RIH90612.1"/>
    </source>
</evidence>
<keyword evidence="6 10" id="KW-0067">ATP-binding</keyword>
<evidence type="ECO:0000256" key="8">
    <source>
        <dbReference type="ARBA" id="ARBA00023152"/>
    </source>
</evidence>
<dbReference type="InterPro" id="IPR035966">
    <property type="entry name" value="PKF_sf"/>
</dbReference>
<keyword evidence="3 10" id="KW-0479">Metal-binding</keyword>
<feature type="binding site" evidence="10">
    <location>
        <begin position="146"/>
        <end position="147"/>
    </location>
    <ligand>
        <name>ATP</name>
        <dbReference type="ChEBI" id="CHEBI:30616"/>
    </ligand>
</feature>
<accession>A0A399F6V8</accession>
<gene>
    <name evidence="12" type="primary">pfkA_1</name>
    <name evidence="10" type="synonym">pfkA</name>
    <name evidence="12" type="ORF">Mterra_00313</name>
</gene>
<keyword evidence="4 10" id="KW-0547">Nucleotide-binding</keyword>
<keyword evidence="10" id="KW-0963">Cytoplasm</keyword>
<evidence type="ECO:0000313" key="13">
    <source>
        <dbReference type="Proteomes" id="UP000265715"/>
    </source>
</evidence>
<comment type="subcellular location">
    <subcellularLocation>
        <location evidence="10">Cytoplasm</location>
    </subcellularLocation>
</comment>
<dbReference type="GO" id="GO:0046872">
    <property type="term" value="F:metal ion binding"/>
    <property type="evidence" value="ECO:0007669"/>
    <property type="project" value="UniProtKB-KW"/>
</dbReference>
<dbReference type="OrthoDB" id="9802503at2"/>
<evidence type="ECO:0000256" key="1">
    <source>
        <dbReference type="ARBA" id="ARBA00001946"/>
    </source>
</evidence>
<feature type="binding site" evidence="10">
    <location>
        <position position="172"/>
    </location>
    <ligand>
        <name>Mg(2+)</name>
        <dbReference type="ChEBI" id="CHEBI:18420"/>
        <note>catalytic</note>
    </ligand>
</feature>
<name>A0A399F6V8_9DEIN</name>
<comment type="subunit">
    <text evidence="10">Homodimer.</text>
</comment>
<evidence type="ECO:0000256" key="6">
    <source>
        <dbReference type="ARBA" id="ARBA00022840"/>
    </source>
</evidence>
<dbReference type="PANTHER" id="PTHR45770">
    <property type="entry name" value="ATP-DEPENDENT 6-PHOSPHOFRUCTOKINASE 1"/>
    <property type="match status" value="1"/>
</dbReference>
<comment type="pathway">
    <text evidence="10">Carbohydrate degradation; glycolysis; D-glyceraldehyde 3-phosphate and glycerone phosphate from D-glucose: step 3/4.</text>
</comment>
<comment type="catalytic activity">
    <reaction evidence="9 10">
        <text>beta-D-fructose 6-phosphate + ATP = beta-D-fructose 1,6-bisphosphate + ADP + H(+)</text>
        <dbReference type="Rhea" id="RHEA:16109"/>
        <dbReference type="ChEBI" id="CHEBI:15378"/>
        <dbReference type="ChEBI" id="CHEBI:30616"/>
        <dbReference type="ChEBI" id="CHEBI:32966"/>
        <dbReference type="ChEBI" id="CHEBI:57634"/>
        <dbReference type="ChEBI" id="CHEBI:456216"/>
        <dbReference type="EC" id="2.7.1.11"/>
    </reaction>
</comment>
<dbReference type="Gene3D" id="3.40.50.450">
    <property type="match status" value="1"/>
</dbReference>
<dbReference type="GO" id="GO:0006002">
    <property type="term" value="P:fructose 6-phosphate metabolic process"/>
    <property type="evidence" value="ECO:0007669"/>
    <property type="project" value="InterPro"/>
</dbReference>
<feature type="binding site" evidence="10">
    <location>
        <position position="80"/>
    </location>
    <ligand>
        <name>ATP</name>
        <dbReference type="ChEBI" id="CHEBI:30616"/>
    </ligand>
</feature>
<evidence type="ECO:0000256" key="2">
    <source>
        <dbReference type="ARBA" id="ARBA00022679"/>
    </source>
</evidence>
<dbReference type="RefSeq" id="WP_119313564.1">
    <property type="nucleotide sequence ID" value="NZ_QXDL01000006.1"/>
</dbReference>